<dbReference type="EMBL" id="PDNB01000238">
    <property type="protein sequence ID" value="PGG97834.1"/>
    <property type="molecule type" value="Genomic_DNA"/>
</dbReference>
<dbReference type="GO" id="GO:0005634">
    <property type="term" value="C:nucleus"/>
    <property type="evidence" value="ECO:0007669"/>
    <property type="project" value="UniProtKB-SubCell"/>
</dbReference>
<dbReference type="OrthoDB" id="21470at2759"/>
<evidence type="ECO:0000256" key="2">
    <source>
        <dbReference type="ARBA" id="ARBA00004496"/>
    </source>
</evidence>
<sequence length="728" mass="80745">MAQEARNTERYTSRRSNVKLRYNEIKFVSAGDMVQEKFKALDEGSADNGQKSEQPNEDPTIVDQNDVQGDCEKQLDGTVKEHQDGLQEEDEASAEPDIDPDDMFIIDSKGEDPAKQLQAVNPTTAHAALSAAELDSSEDEVVFTGRGRRLQLSSAHWSERPNTGLDAWTRALSSQDDGDDDDQNPSTSHPVSMSDNESEPAIIYTSEPVPRHHPTKVDGFISFKGPQKRSGGRKPRKPGLHWDSDDSEILADYIANMMDDDTSGEDEDEDAGLKQIQVQDRTSRLRTESWSSADLEDLNDLSSSDELPDQVGRIFSMRERGEGIQYLLIGVGQSADEARWVREELLTMPGAVECIQEFRENAELIASRQTVDSDSSTDDLDEEDEEDELDPSPDADEQEMTDEQMARLLQTQESFGLGTNDVLLFDGNAGFDDFENILGSKFPYKSSSQSKKRRNRKGNFPSASAFADALDQNPYGGFDVMDFDRPSLKKKPKGRRHAHQQDFGLSDSELEWELQTSWENDRKKKKAKKQEREELRSQGLLGTKPGKINMKAKYTEGMSIEDAKQEIRTFLGSSSQSLSLPPMDKRNRKLVHEMANMLSLKSLSRGNGTSRFPILTKTSRTPNLEGQSFHQVDRVFASGRFMRRMDRPHRSLGGAKPVAKARGGTKAASYMDGDVVGASAPEIGAGNKGRAMLEKMGWSTGTALGAVNNKGILHPVVHVVKNTKAGLG</sequence>
<keyword evidence="8" id="KW-0539">Nucleus</keyword>
<keyword evidence="7" id="KW-0508">mRNA splicing</keyword>
<dbReference type="Gene3D" id="3.30.1370.50">
    <property type="entry name" value="R3H-like domain"/>
    <property type="match status" value="1"/>
</dbReference>
<evidence type="ECO:0000256" key="7">
    <source>
        <dbReference type="ARBA" id="ARBA00023187"/>
    </source>
</evidence>
<comment type="subcellular location">
    <subcellularLocation>
        <location evidence="2">Cytoplasm</location>
    </subcellularLocation>
    <subcellularLocation>
        <location evidence="1">Nucleus</location>
    </subcellularLocation>
</comment>
<feature type="compositionally biased region" description="Acidic residues" evidence="9">
    <location>
        <begin position="375"/>
        <end position="401"/>
    </location>
</feature>
<dbReference type="PROSITE" id="PS51061">
    <property type="entry name" value="R3H"/>
    <property type="match status" value="1"/>
</dbReference>
<evidence type="ECO:0000256" key="6">
    <source>
        <dbReference type="ARBA" id="ARBA00022664"/>
    </source>
</evidence>
<dbReference type="GO" id="GO:0008380">
    <property type="term" value="P:RNA splicing"/>
    <property type="evidence" value="ECO:0007669"/>
    <property type="project" value="UniProtKB-KW"/>
</dbReference>
<dbReference type="SMART" id="SM00443">
    <property type="entry name" value="G_patch"/>
    <property type="match status" value="1"/>
</dbReference>
<organism evidence="12 13">
    <name type="scientific">Helicocarpus griseus UAMH5409</name>
    <dbReference type="NCBI Taxonomy" id="1447875"/>
    <lineage>
        <taxon>Eukaryota</taxon>
        <taxon>Fungi</taxon>
        <taxon>Dikarya</taxon>
        <taxon>Ascomycota</taxon>
        <taxon>Pezizomycotina</taxon>
        <taxon>Eurotiomycetes</taxon>
        <taxon>Eurotiomycetidae</taxon>
        <taxon>Onygenales</taxon>
        <taxon>Ajellomycetaceae</taxon>
        <taxon>Helicocarpus</taxon>
    </lineage>
</organism>
<feature type="compositionally biased region" description="Acidic residues" evidence="9">
    <location>
        <begin position="86"/>
        <end position="104"/>
    </location>
</feature>
<evidence type="ECO:0000313" key="13">
    <source>
        <dbReference type="Proteomes" id="UP000223968"/>
    </source>
</evidence>
<protein>
    <recommendedName>
        <fullName evidence="4">Protein SQS1</fullName>
    </recommendedName>
</protein>
<dbReference type="InterPro" id="IPR051189">
    <property type="entry name" value="Splicing_assoc_domain"/>
</dbReference>
<feature type="region of interest" description="Disordered" evidence="9">
    <location>
        <begin position="445"/>
        <end position="478"/>
    </location>
</feature>
<gene>
    <name evidence="12" type="ORF">AJ79_09070</name>
</gene>
<dbReference type="InterPro" id="IPR000467">
    <property type="entry name" value="G_patch_dom"/>
</dbReference>
<dbReference type="GO" id="GO:0005737">
    <property type="term" value="C:cytoplasm"/>
    <property type="evidence" value="ECO:0007669"/>
    <property type="project" value="UniProtKB-SubCell"/>
</dbReference>
<keyword evidence="5" id="KW-0963">Cytoplasm</keyword>
<dbReference type="GO" id="GO:0006397">
    <property type="term" value="P:mRNA processing"/>
    <property type="evidence" value="ECO:0007669"/>
    <property type="project" value="UniProtKB-KW"/>
</dbReference>
<dbReference type="SMART" id="SM00393">
    <property type="entry name" value="R3H"/>
    <property type="match status" value="1"/>
</dbReference>
<dbReference type="GO" id="GO:0003676">
    <property type="term" value="F:nucleic acid binding"/>
    <property type="evidence" value="ECO:0007669"/>
    <property type="project" value="UniProtKB-UniRule"/>
</dbReference>
<reference evidence="12 13" key="1">
    <citation type="submission" date="2017-10" db="EMBL/GenBank/DDBJ databases">
        <title>Comparative genomics in systemic dimorphic fungi from Ajellomycetaceae.</title>
        <authorList>
            <person name="Munoz J.F."/>
            <person name="Mcewen J.G."/>
            <person name="Clay O.K."/>
            <person name="Cuomo C.A."/>
        </authorList>
    </citation>
    <scope>NUCLEOTIDE SEQUENCE [LARGE SCALE GENOMIC DNA]</scope>
    <source>
        <strain evidence="12 13">UAMH5409</strain>
    </source>
</reference>
<feature type="region of interest" description="Disordered" evidence="9">
    <location>
        <begin position="366"/>
        <end position="401"/>
    </location>
</feature>
<dbReference type="InterPro" id="IPR036867">
    <property type="entry name" value="R3H_dom_sf"/>
</dbReference>
<dbReference type="CDD" id="cd02646">
    <property type="entry name" value="R3H_G-patch"/>
    <property type="match status" value="1"/>
</dbReference>
<dbReference type="PANTHER" id="PTHR14195">
    <property type="entry name" value="G PATCH DOMAIN CONTAINING PROTEIN 2"/>
    <property type="match status" value="1"/>
</dbReference>
<feature type="compositionally biased region" description="Basic and acidic residues" evidence="9">
    <location>
        <begin position="70"/>
        <end position="85"/>
    </location>
</feature>
<evidence type="ECO:0000256" key="5">
    <source>
        <dbReference type="ARBA" id="ARBA00022490"/>
    </source>
</evidence>
<dbReference type="PROSITE" id="PS50174">
    <property type="entry name" value="G_PATCH"/>
    <property type="match status" value="1"/>
</dbReference>
<evidence type="ECO:0000256" key="1">
    <source>
        <dbReference type="ARBA" id="ARBA00004123"/>
    </source>
</evidence>
<evidence type="ECO:0000256" key="9">
    <source>
        <dbReference type="SAM" id="MobiDB-lite"/>
    </source>
</evidence>
<feature type="compositionally biased region" description="Basic residues" evidence="9">
    <location>
        <begin position="226"/>
        <end position="239"/>
    </location>
</feature>
<dbReference type="Pfam" id="PF01585">
    <property type="entry name" value="G-patch"/>
    <property type="match status" value="1"/>
</dbReference>
<feature type="domain" description="G-patch" evidence="10">
    <location>
        <begin position="685"/>
        <end position="728"/>
    </location>
</feature>
<evidence type="ECO:0000256" key="4">
    <source>
        <dbReference type="ARBA" id="ARBA00018964"/>
    </source>
</evidence>
<dbReference type="STRING" id="1447875.A0A2B7WMF3"/>
<dbReference type="InterPro" id="IPR034082">
    <property type="entry name" value="R3H_G-patch"/>
</dbReference>
<comment type="caution">
    <text evidence="12">The sequence shown here is derived from an EMBL/GenBank/DDBJ whole genome shotgun (WGS) entry which is preliminary data.</text>
</comment>
<feature type="domain" description="R3H" evidence="11">
    <location>
        <begin position="557"/>
        <end position="619"/>
    </location>
</feature>
<feature type="compositionally biased region" description="Polar residues" evidence="9">
    <location>
        <begin position="184"/>
        <end position="195"/>
    </location>
</feature>
<accession>A0A2B7WMF3</accession>
<keyword evidence="6" id="KW-0507">mRNA processing</keyword>
<feature type="region of interest" description="Disordered" evidence="9">
    <location>
        <begin position="172"/>
        <end position="245"/>
    </location>
</feature>
<evidence type="ECO:0000259" key="11">
    <source>
        <dbReference type="PROSITE" id="PS51061"/>
    </source>
</evidence>
<comment type="similarity">
    <text evidence="3">Belongs to the SQS1 family.</text>
</comment>
<evidence type="ECO:0000259" key="10">
    <source>
        <dbReference type="PROSITE" id="PS50174"/>
    </source>
</evidence>
<feature type="region of interest" description="Disordered" evidence="9">
    <location>
        <begin position="38"/>
        <end position="107"/>
    </location>
</feature>
<dbReference type="InterPro" id="IPR001374">
    <property type="entry name" value="R3H_dom"/>
</dbReference>
<keyword evidence="13" id="KW-1185">Reference proteome</keyword>
<dbReference type="AlphaFoldDB" id="A0A2B7WMF3"/>
<evidence type="ECO:0000256" key="3">
    <source>
        <dbReference type="ARBA" id="ARBA00010306"/>
    </source>
</evidence>
<proteinExistence type="inferred from homology"/>
<dbReference type="Proteomes" id="UP000223968">
    <property type="component" value="Unassembled WGS sequence"/>
</dbReference>
<name>A0A2B7WMF3_9EURO</name>
<dbReference type="SUPFAM" id="SSF82708">
    <property type="entry name" value="R3H domain"/>
    <property type="match status" value="1"/>
</dbReference>
<evidence type="ECO:0000313" key="12">
    <source>
        <dbReference type="EMBL" id="PGG97834.1"/>
    </source>
</evidence>
<dbReference type="Pfam" id="PF01424">
    <property type="entry name" value="R3H"/>
    <property type="match status" value="1"/>
</dbReference>
<evidence type="ECO:0000256" key="8">
    <source>
        <dbReference type="ARBA" id="ARBA00023242"/>
    </source>
</evidence>